<sequence length="109" mass="13189">MRMLRWFCGHTRRNRVRNKVIWDRVGVALIEEKLTQHRLRWFGHVQRRPPETPVRSGVLERVDNVKRGRGRPKLTWDESVKRDLKDWNISKEIVLDRSAWRLAINVLEL</sequence>
<dbReference type="EMBL" id="CM029048">
    <property type="protein sequence ID" value="KAG2577278.1"/>
    <property type="molecule type" value="Genomic_DNA"/>
</dbReference>
<name>A0A8T0QWA5_PANVG</name>
<gene>
    <name evidence="1" type="ORF">PVAP13_6NG089003</name>
</gene>
<organism evidence="1 2">
    <name type="scientific">Panicum virgatum</name>
    <name type="common">Blackwell switchgrass</name>
    <dbReference type="NCBI Taxonomy" id="38727"/>
    <lineage>
        <taxon>Eukaryota</taxon>
        <taxon>Viridiplantae</taxon>
        <taxon>Streptophyta</taxon>
        <taxon>Embryophyta</taxon>
        <taxon>Tracheophyta</taxon>
        <taxon>Spermatophyta</taxon>
        <taxon>Magnoliopsida</taxon>
        <taxon>Liliopsida</taxon>
        <taxon>Poales</taxon>
        <taxon>Poaceae</taxon>
        <taxon>PACMAD clade</taxon>
        <taxon>Panicoideae</taxon>
        <taxon>Panicodae</taxon>
        <taxon>Paniceae</taxon>
        <taxon>Panicinae</taxon>
        <taxon>Panicum</taxon>
        <taxon>Panicum sect. Hiantes</taxon>
    </lineage>
</organism>
<comment type="caution">
    <text evidence="1">The sequence shown here is derived from an EMBL/GenBank/DDBJ whole genome shotgun (WGS) entry which is preliminary data.</text>
</comment>
<accession>A0A8T0QWA5</accession>
<dbReference type="PANTHER" id="PTHR46238">
    <property type="entry name" value="REVERSE TRANSCRIPTASE DOMAIN-CONTAINING PROTEIN"/>
    <property type="match status" value="1"/>
</dbReference>
<evidence type="ECO:0000313" key="1">
    <source>
        <dbReference type="EMBL" id="KAG2577278.1"/>
    </source>
</evidence>
<proteinExistence type="predicted"/>
<reference evidence="1" key="1">
    <citation type="submission" date="2020-05" db="EMBL/GenBank/DDBJ databases">
        <title>WGS assembly of Panicum virgatum.</title>
        <authorList>
            <person name="Lovell J.T."/>
            <person name="Jenkins J."/>
            <person name="Shu S."/>
            <person name="Juenger T.E."/>
            <person name="Schmutz J."/>
        </authorList>
    </citation>
    <scope>NUCLEOTIDE SEQUENCE</scope>
    <source>
        <strain evidence="1">AP13</strain>
    </source>
</reference>
<evidence type="ECO:0000313" key="2">
    <source>
        <dbReference type="Proteomes" id="UP000823388"/>
    </source>
</evidence>
<protein>
    <submittedName>
        <fullName evidence="1">Uncharacterized protein</fullName>
    </submittedName>
</protein>
<keyword evidence="2" id="KW-1185">Reference proteome</keyword>
<dbReference type="AlphaFoldDB" id="A0A8T0QWA5"/>
<dbReference type="Proteomes" id="UP000823388">
    <property type="component" value="Chromosome 6N"/>
</dbReference>
<dbReference type="PANTHER" id="PTHR46238:SF11">
    <property type="entry name" value="AGAMOUS-LIKE MADS-BOX PROTEIN AGL16"/>
    <property type="match status" value="1"/>
</dbReference>